<proteinExistence type="predicted"/>
<comment type="caution">
    <text evidence="2">The sequence shown here is derived from an EMBL/GenBank/DDBJ whole genome shotgun (WGS) entry which is preliminary data.</text>
</comment>
<evidence type="ECO:0000313" key="3">
    <source>
        <dbReference type="Proteomes" id="UP001629230"/>
    </source>
</evidence>
<reference evidence="2 3" key="1">
    <citation type="journal article" date="2024" name="Chem. Sci.">
        <title>Discovery of megapolipeptins by genome mining of a Burkholderiales bacteria collection.</title>
        <authorList>
            <person name="Paulo B.S."/>
            <person name="Recchia M.J.J."/>
            <person name="Lee S."/>
            <person name="Fergusson C.H."/>
            <person name="Romanowski S.B."/>
            <person name="Hernandez A."/>
            <person name="Krull N."/>
            <person name="Liu D.Y."/>
            <person name="Cavanagh H."/>
            <person name="Bos A."/>
            <person name="Gray C.A."/>
            <person name="Murphy B.T."/>
            <person name="Linington R.G."/>
            <person name="Eustaquio A.S."/>
        </authorList>
    </citation>
    <scope>NUCLEOTIDE SEQUENCE [LARGE SCALE GENOMIC DNA]</scope>
    <source>
        <strain evidence="2 3">RL17-350-BIC-A</strain>
    </source>
</reference>
<feature type="transmembrane region" description="Helical" evidence="1">
    <location>
        <begin position="353"/>
        <end position="378"/>
    </location>
</feature>
<keyword evidence="3" id="KW-1185">Reference proteome</keyword>
<feature type="transmembrane region" description="Helical" evidence="1">
    <location>
        <begin position="287"/>
        <end position="307"/>
    </location>
</feature>
<feature type="transmembrane region" description="Helical" evidence="1">
    <location>
        <begin position="253"/>
        <end position="275"/>
    </location>
</feature>
<dbReference type="PANTHER" id="PTHR38454:SF1">
    <property type="entry name" value="INTEGRAL MEMBRANE PROTEIN"/>
    <property type="match status" value="1"/>
</dbReference>
<feature type="transmembrane region" description="Helical" evidence="1">
    <location>
        <begin position="419"/>
        <end position="438"/>
    </location>
</feature>
<name>A0ABW9AVC5_9BURK</name>
<protein>
    <recommendedName>
        <fullName evidence="4">YfhO family protein</fullName>
    </recommendedName>
</protein>
<feature type="transmembrane region" description="Helical" evidence="1">
    <location>
        <begin position="175"/>
        <end position="193"/>
    </location>
</feature>
<feature type="transmembrane region" description="Helical" evidence="1">
    <location>
        <begin position="444"/>
        <end position="464"/>
    </location>
</feature>
<keyword evidence="1" id="KW-0812">Transmembrane</keyword>
<feature type="transmembrane region" description="Helical" evidence="1">
    <location>
        <begin position="712"/>
        <end position="730"/>
    </location>
</feature>
<feature type="transmembrane region" description="Helical" evidence="1">
    <location>
        <begin position="12"/>
        <end position="29"/>
    </location>
</feature>
<dbReference type="RefSeq" id="WP_408179386.1">
    <property type="nucleotide sequence ID" value="NZ_JAQQEZ010000021.1"/>
</dbReference>
<feature type="transmembrane region" description="Helical" evidence="1">
    <location>
        <begin position="319"/>
        <end position="341"/>
    </location>
</feature>
<dbReference type="Proteomes" id="UP001629230">
    <property type="component" value="Unassembled WGS sequence"/>
</dbReference>
<feature type="transmembrane region" description="Helical" evidence="1">
    <location>
        <begin position="473"/>
        <end position="491"/>
    </location>
</feature>
<dbReference type="InterPro" id="IPR018580">
    <property type="entry name" value="Uncharacterised_YfhO"/>
</dbReference>
<evidence type="ECO:0000256" key="1">
    <source>
        <dbReference type="SAM" id="Phobius"/>
    </source>
</evidence>
<sequence>MPDIKDTGDSTHRIAITAVILLCLAPLLVKAPLLLGLLNADPTLLYAGLQQGLQHGPFGGFPPYPTIDPNIAFTSHTLGHRAILDILHGQWPWWNYYEGVGTPLAGEMQSAALFPLTWLLYFENGQLYMHLALQIIAGVSTYVLLRRMGIAQVGSVAAALAFQFNGTFAWLANAVINPIAFLPLTLIGVEIALERVASGRRGGAFWITIGLVAALYAGFPEVAYLDGLLILAWTLVRMMTLPSALRVRFLLRVSLAGVAALLLSAPILVAFFDYLPLGFTGDHLGNGYASAHLPATALIATLIPYIFGGIFQDRALMGFWGAVGGYAGITLMMLALCGIFGQRYRGLRIMLALWVFATVSLSYGLPGASILASIIPGLKLAAFYRYLPPSWEFSLCVLAALALNDVARSALQKRLRYAYGVTLILICAGCVVAHGAGIRPHGRYVLWALIFAALVLVSLAIILFRRNASSSRVALAVSIVLACESAMYFAAPVMSNPSRGMVDLVGVRFLQTNLGMQRFVTLGPLAPNYGSYFGIASINHNDLPIPRLWTDFVARKLDANADPIGFTGSIRVDPAGPSSQESLLKNLPNYLGVGVRYVLAPYYAPLPEETKAIGIKQVAADTNMRIYELSNPRPYFDAPACSLEAATRGELRANCTQRTTLTRLELYMPGWRAFVNGQDTAIRQVDEIFQQIDVPAGTSKVQFVFRPPHIEWAFVAFAIGLLMMLVELGMSATSRRAAMRV</sequence>
<evidence type="ECO:0000313" key="2">
    <source>
        <dbReference type="EMBL" id="MFM0004545.1"/>
    </source>
</evidence>
<keyword evidence="1" id="KW-0472">Membrane</keyword>
<organism evidence="2 3">
    <name type="scientific">Paraburkholderia dipogonis</name>
    <dbReference type="NCBI Taxonomy" id="1211383"/>
    <lineage>
        <taxon>Bacteria</taxon>
        <taxon>Pseudomonadati</taxon>
        <taxon>Pseudomonadota</taxon>
        <taxon>Betaproteobacteria</taxon>
        <taxon>Burkholderiales</taxon>
        <taxon>Burkholderiaceae</taxon>
        <taxon>Paraburkholderia</taxon>
    </lineage>
</organism>
<dbReference type="PANTHER" id="PTHR38454">
    <property type="entry name" value="INTEGRAL MEMBRANE PROTEIN-RELATED"/>
    <property type="match status" value="1"/>
</dbReference>
<evidence type="ECO:0008006" key="4">
    <source>
        <dbReference type="Google" id="ProtNLM"/>
    </source>
</evidence>
<accession>A0ABW9AVC5</accession>
<feature type="transmembrane region" description="Helical" evidence="1">
    <location>
        <begin position="127"/>
        <end position="145"/>
    </location>
</feature>
<gene>
    <name evidence="2" type="ORF">PQR57_26400</name>
</gene>
<dbReference type="EMBL" id="JAQQEZ010000021">
    <property type="protein sequence ID" value="MFM0004545.1"/>
    <property type="molecule type" value="Genomic_DNA"/>
</dbReference>
<feature type="transmembrane region" description="Helical" evidence="1">
    <location>
        <begin position="205"/>
        <end position="233"/>
    </location>
</feature>
<keyword evidence="1" id="KW-1133">Transmembrane helix</keyword>